<dbReference type="PROSITE" id="PS00012">
    <property type="entry name" value="PHOSPHOPANTETHEINE"/>
    <property type="match status" value="1"/>
</dbReference>
<proteinExistence type="predicted"/>
<evidence type="ECO:0000259" key="3">
    <source>
        <dbReference type="PROSITE" id="PS50075"/>
    </source>
</evidence>
<dbReference type="InterPro" id="IPR006162">
    <property type="entry name" value="Ppantetheine_attach_site"/>
</dbReference>
<dbReference type="Proteomes" id="UP001139157">
    <property type="component" value="Unassembled WGS sequence"/>
</dbReference>
<dbReference type="EMBL" id="JAMRXG010000005">
    <property type="protein sequence ID" value="MCM6774563.1"/>
    <property type="molecule type" value="Genomic_DNA"/>
</dbReference>
<dbReference type="PROSITE" id="PS50075">
    <property type="entry name" value="CARRIER"/>
    <property type="match status" value="1"/>
</dbReference>
<feature type="domain" description="Carrier" evidence="3">
    <location>
        <begin position="2"/>
        <end position="78"/>
    </location>
</feature>
<dbReference type="InterPro" id="IPR036736">
    <property type="entry name" value="ACP-like_sf"/>
</dbReference>
<keyword evidence="2" id="KW-0597">Phosphoprotein</keyword>
<keyword evidence="5" id="KW-1185">Reference proteome</keyword>
<dbReference type="Pfam" id="PF00550">
    <property type="entry name" value="PP-binding"/>
    <property type="match status" value="1"/>
</dbReference>
<evidence type="ECO:0000256" key="1">
    <source>
        <dbReference type="ARBA" id="ARBA00022450"/>
    </source>
</evidence>
<dbReference type="AlphaFoldDB" id="A0A9X2IWP9"/>
<protein>
    <submittedName>
        <fullName evidence="4">Phosphopantetheine-binding protein</fullName>
    </submittedName>
</protein>
<organism evidence="4 5">
    <name type="scientific">Nocardia pulmonis</name>
    <dbReference type="NCBI Taxonomy" id="2951408"/>
    <lineage>
        <taxon>Bacteria</taxon>
        <taxon>Bacillati</taxon>
        <taxon>Actinomycetota</taxon>
        <taxon>Actinomycetes</taxon>
        <taxon>Mycobacteriales</taxon>
        <taxon>Nocardiaceae</taxon>
        <taxon>Nocardia</taxon>
    </lineage>
</organism>
<dbReference type="RefSeq" id="WP_251912284.1">
    <property type="nucleotide sequence ID" value="NZ_JAMRXG010000005.1"/>
</dbReference>
<comment type="caution">
    <text evidence="4">The sequence shown here is derived from an EMBL/GenBank/DDBJ whole genome shotgun (WGS) entry which is preliminary data.</text>
</comment>
<dbReference type="InterPro" id="IPR009081">
    <property type="entry name" value="PP-bd_ACP"/>
</dbReference>
<accession>A0A9X2IWP9</accession>
<dbReference type="Gene3D" id="1.10.1200.10">
    <property type="entry name" value="ACP-like"/>
    <property type="match status" value="1"/>
</dbReference>
<evidence type="ECO:0000313" key="4">
    <source>
        <dbReference type="EMBL" id="MCM6774563.1"/>
    </source>
</evidence>
<name>A0A9X2IWP9_9NOCA</name>
<sequence>MITIDEVVALVRREMRGKARRDTVLDESSPLTDIGLSSLQIAEIVFTLEEAHGATFADHLAANAKTLGDLVVLGNQALAAQSR</sequence>
<keyword evidence="1" id="KW-0596">Phosphopantetheine</keyword>
<evidence type="ECO:0000256" key="2">
    <source>
        <dbReference type="ARBA" id="ARBA00022553"/>
    </source>
</evidence>
<reference evidence="4" key="1">
    <citation type="submission" date="2022-06" db="EMBL/GenBank/DDBJ databases">
        <title>Novel species in genus nocardia.</title>
        <authorList>
            <person name="Li F."/>
        </authorList>
    </citation>
    <scope>NUCLEOTIDE SEQUENCE</scope>
    <source>
        <strain evidence="4">CDC141</strain>
    </source>
</reference>
<evidence type="ECO:0000313" key="5">
    <source>
        <dbReference type="Proteomes" id="UP001139157"/>
    </source>
</evidence>
<gene>
    <name evidence="4" type="ORF">NDR86_13880</name>
</gene>
<dbReference type="SUPFAM" id="SSF47336">
    <property type="entry name" value="ACP-like"/>
    <property type="match status" value="1"/>
</dbReference>